<name>B0PGK8_9FIRM</name>
<keyword evidence="2" id="KW-1185">Reference proteome</keyword>
<dbReference type="Proteomes" id="UP000003803">
    <property type="component" value="Unassembled WGS sequence"/>
</dbReference>
<dbReference type="EMBL" id="ABGD02000030">
    <property type="protein sequence ID" value="EDS09387.1"/>
    <property type="molecule type" value="Genomic_DNA"/>
</dbReference>
<proteinExistence type="predicted"/>
<reference evidence="1" key="1">
    <citation type="submission" date="2007-11" db="EMBL/GenBank/DDBJ databases">
        <authorList>
            <person name="Fulton L."/>
            <person name="Clifton S."/>
            <person name="Fulton B."/>
            <person name="Xu J."/>
            <person name="Minx P."/>
            <person name="Pepin K.H."/>
            <person name="Johnson M."/>
            <person name="Thiruvilangam P."/>
            <person name="Bhonagiri V."/>
            <person name="Nash W.E."/>
            <person name="Mardis E.R."/>
            <person name="Wilson R.K."/>
        </authorList>
    </citation>
    <scope>NUCLEOTIDE SEQUENCE [LARGE SCALE GENOMIC DNA]</scope>
    <source>
        <strain evidence="1">DSM 17241</strain>
    </source>
</reference>
<evidence type="ECO:0000313" key="2">
    <source>
        <dbReference type="Proteomes" id="UP000003803"/>
    </source>
</evidence>
<dbReference type="HOGENOM" id="CLU_2128246_0_0_9"/>
<reference evidence="1" key="2">
    <citation type="submission" date="2013-09" db="EMBL/GenBank/DDBJ databases">
        <title>Draft genome sequence of Anaerotruncus colihominis(DSM 17241).</title>
        <authorList>
            <person name="Sudarsanam P."/>
            <person name="Ley R."/>
            <person name="Guruge J."/>
            <person name="Turnbaugh P.J."/>
            <person name="Mahowald M."/>
            <person name="Liep D."/>
            <person name="Gordon J."/>
        </authorList>
    </citation>
    <scope>NUCLEOTIDE SEQUENCE</scope>
    <source>
        <strain evidence="1">DSM 17241</strain>
    </source>
</reference>
<protein>
    <submittedName>
        <fullName evidence="1">Uncharacterized protein</fullName>
    </submittedName>
</protein>
<sequence>MTTVRTGTRGNSGFKSVKKYLIPIRKCRKALQITIKNLVQAFGSKMPRVRILSPRPKNKLTLDTIGRNADGIGLFKEFFPSKFKGKTKDLNRSFIQAEGIKTPKTPQNLYPPF</sequence>
<dbReference type="AlphaFoldDB" id="B0PGK8"/>
<evidence type="ECO:0000313" key="1">
    <source>
        <dbReference type="EMBL" id="EDS09387.1"/>
    </source>
</evidence>
<gene>
    <name evidence="1" type="ORF">ANACOL_04161</name>
</gene>
<comment type="caution">
    <text evidence="1">The sequence shown here is derived from an EMBL/GenBank/DDBJ whole genome shotgun (WGS) entry which is preliminary data.</text>
</comment>
<accession>B0PGK8</accession>
<organism evidence="1 2">
    <name type="scientific">Anaerotruncus colihominis DSM 17241</name>
    <dbReference type="NCBI Taxonomy" id="445972"/>
    <lineage>
        <taxon>Bacteria</taxon>
        <taxon>Bacillati</taxon>
        <taxon>Bacillota</taxon>
        <taxon>Clostridia</taxon>
        <taxon>Eubacteriales</taxon>
        <taxon>Oscillospiraceae</taxon>
        <taxon>Anaerotruncus</taxon>
    </lineage>
</organism>